<proteinExistence type="inferred from homology"/>
<evidence type="ECO:0000256" key="10">
    <source>
        <dbReference type="ARBA" id="ARBA00023242"/>
    </source>
</evidence>
<dbReference type="Gene3D" id="6.20.210.20">
    <property type="entry name" value="THAP domain"/>
    <property type="match status" value="1"/>
</dbReference>
<evidence type="ECO:0000256" key="12">
    <source>
        <dbReference type="PROSITE-ProRule" id="PRU00309"/>
    </source>
</evidence>
<comment type="caution">
    <text evidence="15">The sequence shown here is derived from an EMBL/GenBank/DDBJ whole genome shotgun (WGS) entry which is preliminary data.</text>
</comment>
<dbReference type="SUPFAM" id="SSF57716">
    <property type="entry name" value="Glucocorticoid receptor-like (DNA-binding domain)"/>
    <property type="match status" value="1"/>
</dbReference>
<evidence type="ECO:0000256" key="2">
    <source>
        <dbReference type="ARBA" id="ARBA00006177"/>
    </source>
</evidence>
<dbReference type="Proteomes" id="UP000318571">
    <property type="component" value="Chromosome 9"/>
</dbReference>
<evidence type="ECO:0000256" key="3">
    <source>
        <dbReference type="ARBA" id="ARBA00022723"/>
    </source>
</evidence>
<evidence type="ECO:0000313" key="15">
    <source>
        <dbReference type="EMBL" id="TRY70973.1"/>
    </source>
</evidence>
<dbReference type="GO" id="GO:0043565">
    <property type="term" value="F:sequence-specific DNA binding"/>
    <property type="evidence" value="ECO:0007669"/>
    <property type="project" value="InterPro"/>
</dbReference>
<evidence type="ECO:0000256" key="1">
    <source>
        <dbReference type="ARBA" id="ARBA00004642"/>
    </source>
</evidence>
<keyword evidence="9" id="KW-0804">Transcription</keyword>
<evidence type="ECO:0000256" key="9">
    <source>
        <dbReference type="ARBA" id="ARBA00023163"/>
    </source>
</evidence>
<organism evidence="15 16">
    <name type="scientific">Tigriopus californicus</name>
    <name type="common">Marine copepod</name>
    <dbReference type="NCBI Taxonomy" id="6832"/>
    <lineage>
        <taxon>Eukaryota</taxon>
        <taxon>Metazoa</taxon>
        <taxon>Ecdysozoa</taxon>
        <taxon>Arthropoda</taxon>
        <taxon>Crustacea</taxon>
        <taxon>Multicrustacea</taxon>
        <taxon>Hexanauplia</taxon>
        <taxon>Copepoda</taxon>
        <taxon>Harpacticoida</taxon>
        <taxon>Harpacticidae</taxon>
        <taxon>Tigriopus</taxon>
    </lineage>
</organism>
<evidence type="ECO:0000259" key="14">
    <source>
        <dbReference type="PROSITE" id="PS50950"/>
    </source>
</evidence>
<dbReference type="STRING" id="6832.A0A553NZW0"/>
<evidence type="ECO:0000256" key="7">
    <source>
        <dbReference type="ARBA" id="ARBA00023054"/>
    </source>
</evidence>
<reference evidence="15 16" key="1">
    <citation type="journal article" date="2018" name="Nat. Ecol. Evol.">
        <title>Genomic signatures of mitonuclear coevolution across populations of Tigriopus californicus.</title>
        <authorList>
            <person name="Barreto F.S."/>
            <person name="Watson E.T."/>
            <person name="Lima T.G."/>
            <person name="Willett C.S."/>
            <person name="Edmands S."/>
            <person name="Li W."/>
            <person name="Burton R.S."/>
        </authorList>
    </citation>
    <scope>NUCLEOTIDE SEQUENCE [LARGE SCALE GENOMIC DNA]</scope>
    <source>
        <strain evidence="15 16">San Diego</strain>
    </source>
</reference>
<dbReference type="SMART" id="SM00980">
    <property type="entry name" value="THAP"/>
    <property type="match status" value="1"/>
</dbReference>
<evidence type="ECO:0000256" key="6">
    <source>
        <dbReference type="ARBA" id="ARBA00023015"/>
    </source>
</evidence>
<dbReference type="AlphaFoldDB" id="A0A553NZW0"/>
<keyword evidence="16" id="KW-1185">Reference proteome</keyword>
<dbReference type="PANTHER" id="PTHR46600">
    <property type="entry name" value="THAP DOMAIN-CONTAINING"/>
    <property type="match status" value="1"/>
</dbReference>
<sequence length="306" mass="35247">MVHICAAPGCRIGLRKNGVFETSPGISMHRFPLDPLIFAKWVQVLSHPDWSPKTQSRVCSLHFRESDYIYASQDRQVRRKRRNFLQGRNGLERKLMRRRLRSEAVPSIFGDAVHACKEESRVDEPNVDALRQEDFECSFDHLLEFLDDATWPEQVSVIRKPHAIVFMGTEDTPNGRCRVIYQLSVFQDCSFKMEVQNTVCNQSIVSGVTHGRCIRYPSEITDILTILKEKAENYFSLKSNVELMVREFQRNLSQFVVEDEAMQSKIQAMQYQIFTIMPRQPRPAAQSSSISGRAGPYEAEGDLRLI</sequence>
<dbReference type="Pfam" id="PF05485">
    <property type="entry name" value="THAP"/>
    <property type="match status" value="1"/>
</dbReference>
<keyword evidence="5" id="KW-0862">Zinc</keyword>
<dbReference type="GO" id="GO:0005654">
    <property type="term" value="C:nucleoplasm"/>
    <property type="evidence" value="ECO:0007669"/>
    <property type="project" value="UniProtKB-SubCell"/>
</dbReference>
<feature type="domain" description="THAP-type" evidence="14">
    <location>
        <begin position="1"/>
        <end position="109"/>
    </location>
</feature>
<keyword evidence="8 12" id="KW-0238">DNA-binding</keyword>
<keyword evidence="11" id="KW-0131">Cell cycle</keyword>
<dbReference type="GO" id="GO:0008270">
    <property type="term" value="F:zinc ion binding"/>
    <property type="evidence" value="ECO:0007669"/>
    <property type="project" value="UniProtKB-KW"/>
</dbReference>
<evidence type="ECO:0000313" key="16">
    <source>
        <dbReference type="Proteomes" id="UP000318571"/>
    </source>
</evidence>
<keyword evidence="10" id="KW-0539">Nucleus</keyword>
<evidence type="ECO:0000256" key="13">
    <source>
        <dbReference type="SAM" id="MobiDB-lite"/>
    </source>
</evidence>
<evidence type="ECO:0000256" key="5">
    <source>
        <dbReference type="ARBA" id="ARBA00022833"/>
    </source>
</evidence>
<protein>
    <recommendedName>
        <fullName evidence="14">THAP-type domain-containing protein</fullName>
    </recommendedName>
</protein>
<dbReference type="PANTHER" id="PTHR46600:SF1">
    <property type="entry name" value="THAP DOMAIN-CONTAINING PROTEIN 1"/>
    <property type="match status" value="1"/>
</dbReference>
<feature type="region of interest" description="Disordered" evidence="13">
    <location>
        <begin position="282"/>
        <end position="306"/>
    </location>
</feature>
<dbReference type="OrthoDB" id="6340656at2759"/>
<dbReference type="SMART" id="SM00692">
    <property type="entry name" value="DM3"/>
    <property type="match status" value="1"/>
</dbReference>
<dbReference type="PROSITE" id="PS50950">
    <property type="entry name" value="ZF_THAP"/>
    <property type="match status" value="1"/>
</dbReference>
<accession>A0A553NZW0</accession>
<keyword evidence="4 12" id="KW-0863">Zinc-finger</keyword>
<evidence type="ECO:0000256" key="8">
    <source>
        <dbReference type="ARBA" id="ARBA00023125"/>
    </source>
</evidence>
<comment type="subcellular location">
    <subcellularLocation>
        <location evidence="1">Nucleus</location>
        <location evidence="1">Nucleoplasm</location>
    </subcellularLocation>
</comment>
<evidence type="ECO:0000256" key="4">
    <source>
        <dbReference type="ARBA" id="ARBA00022771"/>
    </source>
</evidence>
<keyword evidence="7" id="KW-0175">Coiled coil</keyword>
<keyword evidence="3" id="KW-0479">Metal-binding</keyword>
<dbReference type="EMBL" id="VCGU01000009">
    <property type="protein sequence ID" value="TRY70973.1"/>
    <property type="molecule type" value="Genomic_DNA"/>
</dbReference>
<evidence type="ECO:0000256" key="11">
    <source>
        <dbReference type="ARBA" id="ARBA00023306"/>
    </source>
</evidence>
<comment type="similarity">
    <text evidence="2">Belongs to the THAP1 family.</text>
</comment>
<dbReference type="InterPro" id="IPR006612">
    <property type="entry name" value="THAP_Znf"/>
</dbReference>
<keyword evidence="6" id="KW-0805">Transcription regulation</keyword>
<gene>
    <name evidence="15" type="ORF">TCAL_02440</name>
</gene>
<dbReference type="InterPro" id="IPR026516">
    <property type="entry name" value="THAP1/10"/>
</dbReference>
<dbReference type="InterPro" id="IPR038441">
    <property type="entry name" value="THAP_Znf_sf"/>
</dbReference>
<name>A0A553NZW0_TIGCA</name>